<feature type="domain" description="PDZ" evidence="1">
    <location>
        <begin position="130"/>
        <end position="212"/>
    </location>
</feature>
<dbReference type="Pfam" id="PF00595">
    <property type="entry name" value="PDZ"/>
    <property type="match status" value="2"/>
</dbReference>
<dbReference type="InterPro" id="IPR036034">
    <property type="entry name" value="PDZ_sf"/>
</dbReference>
<evidence type="ECO:0000313" key="3">
    <source>
        <dbReference type="WBParaSite" id="MBELARI_LOCUS3157"/>
    </source>
</evidence>
<dbReference type="Proteomes" id="UP000887575">
    <property type="component" value="Unassembled WGS sequence"/>
</dbReference>
<dbReference type="InterPro" id="IPR051342">
    <property type="entry name" value="PDZ_scaffold"/>
</dbReference>
<keyword evidence="2" id="KW-1185">Reference proteome</keyword>
<sequence length="220" mass="23788">MSVGNEEKARSGSRAAQWVQIEIGKKTLVEVAKIDKPLGLMVIGGVDTPLGAVVIHDVFPDGAAALDGRLRPGDQVLEVNGLSLRGVTQEWADSFLRRTPAKFNVRLLIYRQANLQDALGDPAQVYDICEVKLVKKRGKGLGLMISGRICGSGVYVSKVFKGGTAGASRRVFIGDQILAVNWNDVAAHTQEELAIILKVFVGKLTVKLGRWKIAETVDKI</sequence>
<name>A0AAF3F8C6_9BILA</name>
<dbReference type="PROSITE" id="PS50106">
    <property type="entry name" value="PDZ"/>
    <property type="match status" value="2"/>
</dbReference>
<dbReference type="CDD" id="cd06673">
    <property type="entry name" value="PDZ10_MUPP1-PDZ8_PATJ-like"/>
    <property type="match status" value="1"/>
</dbReference>
<dbReference type="SUPFAM" id="SSF50156">
    <property type="entry name" value="PDZ domain-like"/>
    <property type="match status" value="2"/>
</dbReference>
<dbReference type="WBParaSite" id="MBELARI_LOCUS3157">
    <property type="protein sequence ID" value="MBELARI_LOCUS3157"/>
    <property type="gene ID" value="MBELARI_LOCUS3157"/>
</dbReference>
<dbReference type="InterPro" id="IPR001478">
    <property type="entry name" value="PDZ"/>
</dbReference>
<evidence type="ECO:0000313" key="2">
    <source>
        <dbReference type="Proteomes" id="UP000887575"/>
    </source>
</evidence>
<dbReference type="Gene3D" id="2.30.42.10">
    <property type="match status" value="2"/>
</dbReference>
<feature type="domain" description="PDZ" evidence="1">
    <location>
        <begin position="28"/>
        <end position="111"/>
    </location>
</feature>
<organism evidence="2 3">
    <name type="scientific">Mesorhabditis belari</name>
    <dbReference type="NCBI Taxonomy" id="2138241"/>
    <lineage>
        <taxon>Eukaryota</taxon>
        <taxon>Metazoa</taxon>
        <taxon>Ecdysozoa</taxon>
        <taxon>Nematoda</taxon>
        <taxon>Chromadorea</taxon>
        <taxon>Rhabditida</taxon>
        <taxon>Rhabditina</taxon>
        <taxon>Rhabditomorpha</taxon>
        <taxon>Rhabditoidea</taxon>
        <taxon>Rhabditidae</taxon>
        <taxon>Mesorhabditinae</taxon>
        <taxon>Mesorhabditis</taxon>
    </lineage>
</organism>
<reference evidence="3" key="1">
    <citation type="submission" date="2024-02" db="UniProtKB">
        <authorList>
            <consortium name="WormBaseParasite"/>
        </authorList>
    </citation>
    <scope>IDENTIFICATION</scope>
</reference>
<proteinExistence type="predicted"/>
<protein>
    <recommendedName>
        <fullName evidence="1">PDZ domain-containing protein</fullName>
    </recommendedName>
</protein>
<accession>A0AAF3F8C6</accession>
<dbReference type="PANTHER" id="PTHR19964:SF84">
    <property type="entry name" value="LIGAND OF NUMB PROTEIN X 2-LIKE ISOFORM X1"/>
    <property type="match status" value="1"/>
</dbReference>
<evidence type="ECO:0000259" key="1">
    <source>
        <dbReference type="PROSITE" id="PS50106"/>
    </source>
</evidence>
<dbReference type="SMART" id="SM00228">
    <property type="entry name" value="PDZ"/>
    <property type="match status" value="2"/>
</dbReference>
<dbReference type="AlphaFoldDB" id="A0AAF3F8C6"/>
<dbReference type="PANTHER" id="PTHR19964">
    <property type="entry name" value="MULTIPLE PDZ DOMAIN PROTEIN"/>
    <property type="match status" value="1"/>
</dbReference>